<feature type="region of interest" description="Disordered" evidence="4">
    <location>
        <begin position="756"/>
        <end position="813"/>
    </location>
</feature>
<evidence type="ECO:0000313" key="7">
    <source>
        <dbReference type="EMBL" id="KAG2228805.1"/>
    </source>
</evidence>
<dbReference type="InterPro" id="IPR001789">
    <property type="entry name" value="Sig_transdc_resp-reg_receiver"/>
</dbReference>
<sequence length="1239" mass="139307">MVDPSSKDLRQDNTSSSNKIDTPLKRPRLNYLRSAWTTNDLYYHESTFNTNTTTSTTSLDATPAEDNIYQIRLPPFQLQDSDQDEEEQTDEILTQVFCMISIANITCLFGSITSTLLILHSVPCFHLFIQHPDWMPHVILPFYVLWWFIMITVLNHRKTEHLTQYLNWTQLSTVIMTITHLATPITHYTFQYYHLFFVSSSLISFFIYAFSKRIVIANEQLQDRYKKRITEQYDKLQQVVDTHSQNFNNHRSTFLATVSQEIQDVALMVITTLEQFSPSTLLSNAQELLSACSIAVPTASISAINTTIRQVCHVSSHLELLSKLTVQAWTRSNINLLQLPELVLAEFDIGELLQNLGDALAGLAAKLDVNLVIYHCDNNLHHTLVIGDEGAIRHALLNHIRNVLECCTPGASIEVGLNVAQIQDPNKVKITFYITHTSSPAIRNANAALLPNANLTAQLLTYINASCTIDADTDHNRTKFEFSFELDCSKKERTKMFLNNDSHYLLKNHYANIKFANEPSLKDLNTFIENLKGLKMVLHAPEHSIFAKHLTSCLASWNTDISHVPVAPLATTVETDSASVSSDQSDMAQRPVPTTPPVPSPAIEEEHIHSIPPAFILIDDDIATLESKLGEFRTQPPASANVLQQAHHGRRHYYKKSNFFHQGTTAIIHFTSLTKYKAVRETIQCYAFLPSRDPFSMPRVVVVPKPAGPRRFLTALHTAWNNSVVEPHFSAIATSPSSPMPPMISMLVQREIAAATSNVTSPSDAPKVSPSNESPGARARRPLSGIFSPPIAGDNYFSQPTSNRRRSTHTPEADYLTAKTPLVATEPELVQPETKEVPVEPAVENTVELLLLPENAAEEAVPDVPIFKKKMGRTMSNFKMHKKKRKDRGTPFADVVSPPINVLIVEDNIINQAILSAWMKKHKIKFSVASNGLEAVNKWKMGGFHLVLMDIQLPVMNGIEATKMIRSIEKEQKIGVLPMSSSFLRHQQEVAAATAETFMNQTEQPKSTYEMDQVAAEMMLMNTADKSTPSIFRSPVIIVALTASSLESDRHAALAAGCNDFLTKPVSLEWLEKKIIEWGCMQALIDFEGWRRWKKNAEDNNSNVIKKKLASFTSKAPMPTNLTREQLEAEKKRIEEKSKSPKSGIMLPGVSNLIKQRRFSTTTVLKKRNKLKPSRSESDTDCLNGKQQQDGLLLNHRSRSISKEKKFDTESYQDTPHFDKEVTKDLDDSRLKKSTVKKK</sequence>
<evidence type="ECO:0000256" key="2">
    <source>
        <dbReference type="ARBA" id="ARBA00023012"/>
    </source>
</evidence>
<name>A0A8H7SFP4_9FUNG</name>
<feature type="compositionally biased region" description="Polar residues" evidence="4">
    <location>
        <begin position="756"/>
        <end position="774"/>
    </location>
</feature>
<feature type="modified residue" description="4-aspartylphosphate" evidence="3">
    <location>
        <position position="950"/>
    </location>
</feature>
<feature type="compositionally biased region" description="Polar residues" evidence="4">
    <location>
        <begin position="575"/>
        <end position="587"/>
    </location>
</feature>
<feature type="transmembrane region" description="Helical" evidence="5">
    <location>
        <begin position="134"/>
        <end position="154"/>
    </location>
</feature>
<gene>
    <name evidence="7" type="ORF">INT48_005387</name>
</gene>
<keyword evidence="5" id="KW-0472">Membrane</keyword>
<keyword evidence="1 3" id="KW-0597">Phosphoprotein</keyword>
<keyword evidence="2" id="KW-0902">Two-component regulatory system</keyword>
<feature type="compositionally biased region" description="Basic and acidic residues" evidence="4">
    <location>
        <begin position="1216"/>
        <end position="1231"/>
    </location>
</feature>
<keyword evidence="8" id="KW-1185">Reference proteome</keyword>
<evidence type="ECO:0000256" key="1">
    <source>
        <dbReference type="ARBA" id="ARBA00022553"/>
    </source>
</evidence>
<feature type="region of interest" description="Disordered" evidence="4">
    <location>
        <begin position="575"/>
        <end position="598"/>
    </location>
</feature>
<evidence type="ECO:0000256" key="3">
    <source>
        <dbReference type="PROSITE-ProRule" id="PRU00169"/>
    </source>
</evidence>
<accession>A0A8H7SFP4</accession>
<feature type="transmembrane region" description="Helical" evidence="5">
    <location>
        <begin position="192"/>
        <end position="210"/>
    </location>
</feature>
<feature type="region of interest" description="Disordered" evidence="4">
    <location>
        <begin position="1"/>
        <end position="23"/>
    </location>
</feature>
<dbReference type="SMART" id="SM00448">
    <property type="entry name" value="REC"/>
    <property type="match status" value="1"/>
</dbReference>
<dbReference type="Gene3D" id="3.40.50.2300">
    <property type="match status" value="1"/>
</dbReference>
<comment type="caution">
    <text evidence="7">The sequence shown here is derived from an EMBL/GenBank/DDBJ whole genome shotgun (WGS) entry which is preliminary data.</text>
</comment>
<dbReference type="Proteomes" id="UP000613177">
    <property type="component" value="Unassembled WGS sequence"/>
</dbReference>
<dbReference type="EMBL" id="JAEPRE010000355">
    <property type="protein sequence ID" value="KAG2228805.1"/>
    <property type="molecule type" value="Genomic_DNA"/>
</dbReference>
<proteinExistence type="predicted"/>
<dbReference type="GO" id="GO:0000160">
    <property type="term" value="P:phosphorelay signal transduction system"/>
    <property type="evidence" value="ECO:0007669"/>
    <property type="project" value="UniProtKB-KW"/>
</dbReference>
<feature type="compositionally biased region" description="Basic and acidic residues" evidence="4">
    <location>
        <begin position="1"/>
        <end position="11"/>
    </location>
</feature>
<keyword evidence="5" id="KW-1133">Transmembrane helix</keyword>
<dbReference type="InterPro" id="IPR011006">
    <property type="entry name" value="CheY-like_superfamily"/>
</dbReference>
<dbReference type="SUPFAM" id="SSF52172">
    <property type="entry name" value="CheY-like"/>
    <property type="match status" value="1"/>
</dbReference>
<organism evidence="7 8">
    <name type="scientific">Thamnidium elegans</name>
    <dbReference type="NCBI Taxonomy" id="101142"/>
    <lineage>
        <taxon>Eukaryota</taxon>
        <taxon>Fungi</taxon>
        <taxon>Fungi incertae sedis</taxon>
        <taxon>Mucoromycota</taxon>
        <taxon>Mucoromycotina</taxon>
        <taxon>Mucoromycetes</taxon>
        <taxon>Mucorales</taxon>
        <taxon>Mucorineae</taxon>
        <taxon>Mucoraceae</taxon>
        <taxon>Thamnidium</taxon>
    </lineage>
</organism>
<dbReference type="Pfam" id="PF00072">
    <property type="entry name" value="Response_reg"/>
    <property type="match status" value="1"/>
</dbReference>
<dbReference type="CDD" id="cd17546">
    <property type="entry name" value="REC_hyHK_CKI1_RcsC-like"/>
    <property type="match status" value="1"/>
</dbReference>
<reference evidence="7" key="1">
    <citation type="submission" date="2021-01" db="EMBL/GenBank/DDBJ databases">
        <title>Metabolic potential, ecology and presence of endohyphal bacteria is reflected in genomic diversity of Mucoromycotina.</title>
        <authorList>
            <person name="Muszewska A."/>
            <person name="Okrasinska A."/>
            <person name="Steczkiewicz K."/>
            <person name="Drgas O."/>
            <person name="Orlowska M."/>
            <person name="Perlinska-Lenart U."/>
            <person name="Aleksandrzak-Piekarczyk T."/>
            <person name="Szatraj K."/>
            <person name="Zielenkiewicz U."/>
            <person name="Pilsyk S."/>
            <person name="Malc E."/>
            <person name="Mieczkowski P."/>
            <person name="Kruszewska J.S."/>
            <person name="Biernat P."/>
            <person name="Pawlowska J."/>
        </authorList>
    </citation>
    <scope>NUCLEOTIDE SEQUENCE</scope>
    <source>
        <strain evidence="7">WA0000018081</strain>
    </source>
</reference>
<protein>
    <recommendedName>
        <fullName evidence="6">Response regulatory domain-containing protein</fullName>
    </recommendedName>
</protein>
<dbReference type="PROSITE" id="PS50110">
    <property type="entry name" value="RESPONSE_REGULATORY"/>
    <property type="match status" value="1"/>
</dbReference>
<keyword evidence="5" id="KW-0812">Transmembrane</keyword>
<evidence type="ECO:0000259" key="6">
    <source>
        <dbReference type="PROSITE" id="PS50110"/>
    </source>
</evidence>
<evidence type="ECO:0000256" key="5">
    <source>
        <dbReference type="SAM" id="Phobius"/>
    </source>
</evidence>
<dbReference type="PANTHER" id="PTHR45339:SF1">
    <property type="entry name" value="HYBRID SIGNAL TRANSDUCTION HISTIDINE KINASE J"/>
    <property type="match status" value="1"/>
</dbReference>
<evidence type="ECO:0000313" key="8">
    <source>
        <dbReference type="Proteomes" id="UP000613177"/>
    </source>
</evidence>
<feature type="domain" description="Response regulatory" evidence="6">
    <location>
        <begin position="901"/>
        <end position="1079"/>
    </location>
</feature>
<feature type="transmembrane region" description="Helical" evidence="5">
    <location>
        <begin position="96"/>
        <end position="122"/>
    </location>
</feature>
<dbReference type="AlphaFoldDB" id="A0A8H7SFP4"/>
<feature type="region of interest" description="Disordered" evidence="4">
    <location>
        <begin position="1164"/>
        <end position="1239"/>
    </location>
</feature>
<evidence type="ECO:0000256" key="4">
    <source>
        <dbReference type="SAM" id="MobiDB-lite"/>
    </source>
</evidence>
<dbReference type="PANTHER" id="PTHR45339">
    <property type="entry name" value="HYBRID SIGNAL TRANSDUCTION HISTIDINE KINASE J"/>
    <property type="match status" value="1"/>
</dbReference>